<comment type="caution">
    <text evidence="8">The sequence shown here is derived from an EMBL/GenBank/DDBJ whole genome shotgun (WGS) entry which is preliminary data.</text>
</comment>
<evidence type="ECO:0000313" key="9">
    <source>
        <dbReference type="Proteomes" id="UP000708148"/>
    </source>
</evidence>
<name>A0A8S1IS83_9CHLO</name>
<comment type="subcellular location">
    <subcellularLocation>
        <location evidence="1">Endomembrane system</location>
        <topology evidence="1">Peripheral membrane protein</topology>
    </subcellularLocation>
</comment>
<accession>A0A8S1IS83</accession>
<reference evidence="8" key="1">
    <citation type="submission" date="2020-12" db="EMBL/GenBank/DDBJ databases">
        <authorList>
            <person name="Iha C."/>
        </authorList>
    </citation>
    <scope>NUCLEOTIDE SEQUENCE</scope>
</reference>
<dbReference type="SUPFAM" id="SSF69593">
    <property type="entry name" value="Glycerol-3-phosphate (1)-acyltransferase"/>
    <property type="match status" value="1"/>
</dbReference>
<dbReference type="GO" id="GO:0019432">
    <property type="term" value="P:triglyceride biosynthetic process"/>
    <property type="evidence" value="ECO:0007669"/>
    <property type="project" value="TreeGrafter"/>
</dbReference>
<dbReference type="PANTHER" id="PTHR12563">
    <property type="entry name" value="GLYCEROL-3-PHOSPHATE ACYLTRANSFERASE"/>
    <property type="match status" value="1"/>
</dbReference>
<dbReference type="GO" id="GO:0012505">
    <property type="term" value="C:endomembrane system"/>
    <property type="evidence" value="ECO:0007669"/>
    <property type="project" value="UniProtKB-SubCell"/>
</dbReference>
<proteinExistence type="inferred from homology"/>
<evidence type="ECO:0000256" key="6">
    <source>
        <dbReference type="SAM" id="MobiDB-lite"/>
    </source>
</evidence>
<dbReference type="GO" id="GO:0031966">
    <property type="term" value="C:mitochondrial membrane"/>
    <property type="evidence" value="ECO:0007669"/>
    <property type="project" value="TreeGrafter"/>
</dbReference>
<dbReference type="OrthoDB" id="515011at2759"/>
<evidence type="ECO:0000259" key="7">
    <source>
        <dbReference type="SMART" id="SM00563"/>
    </source>
</evidence>
<dbReference type="GO" id="GO:0006631">
    <property type="term" value="P:fatty acid metabolic process"/>
    <property type="evidence" value="ECO:0007669"/>
    <property type="project" value="TreeGrafter"/>
</dbReference>
<keyword evidence="9" id="KW-1185">Reference proteome</keyword>
<feature type="domain" description="Phospholipid/glycerol acyltransferase" evidence="7">
    <location>
        <begin position="238"/>
        <end position="371"/>
    </location>
</feature>
<dbReference type="GO" id="GO:0006072">
    <property type="term" value="P:glycerol-3-phosphate metabolic process"/>
    <property type="evidence" value="ECO:0007669"/>
    <property type="project" value="TreeGrafter"/>
</dbReference>
<keyword evidence="4" id="KW-0472">Membrane</keyword>
<gene>
    <name evidence="8" type="ORF">OSTQU699_LOCUS2059</name>
</gene>
<dbReference type="GO" id="GO:0008654">
    <property type="term" value="P:phospholipid biosynthetic process"/>
    <property type="evidence" value="ECO:0007669"/>
    <property type="project" value="TreeGrafter"/>
</dbReference>
<evidence type="ECO:0000256" key="2">
    <source>
        <dbReference type="ARBA" id="ARBA00007937"/>
    </source>
</evidence>
<comment type="similarity">
    <text evidence="2">Belongs to the GPAT/DAPAT family.</text>
</comment>
<dbReference type="SMART" id="SM00563">
    <property type="entry name" value="PlsC"/>
    <property type="match status" value="1"/>
</dbReference>
<dbReference type="Pfam" id="PF01553">
    <property type="entry name" value="Acyltransferase"/>
    <property type="match status" value="1"/>
</dbReference>
<dbReference type="CDD" id="cd07993">
    <property type="entry name" value="LPLAT_DHAPAT-like"/>
    <property type="match status" value="1"/>
</dbReference>
<dbReference type="InterPro" id="IPR022284">
    <property type="entry name" value="GPAT/DHAPAT"/>
</dbReference>
<evidence type="ECO:0000256" key="1">
    <source>
        <dbReference type="ARBA" id="ARBA00004184"/>
    </source>
</evidence>
<feature type="region of interest" description="Disordered" evidence="6">
    <location>
        <begin position="925"/>
        <end position="955"/>
    </location>
</feature>
<dbReference type="AlphaFoldDB" id="A0A8S1IS83"/>
<feature type="compositionally biased region" description="Basic and acidic residues" evidence="6">
    <location>
        <begin position="925"/>
        <end position="936"/>
    </location>
</feature>
<sequence length="1013" mass="108256">MADRVGERDDAAFGAWARLSGALAGAPAGFSLIKHCPLGWAPPTIARPPWRVPASTVLCRDSNGVAAKGGIARGALRAMMPSVWFAACTPYTCLEGTMARRGALAGQAVDCMLAVEARRAGNGAERSGNGGTGFGMGRISAGMAARSGEKGESWCREGKKIEADKMIEGEKGGRARAGRRLETAGRLAAGIAADQMPWALRASAWLLSHVFKLLFGGEIYVDAAAVERARALQESHTLVWVPTHKTHADYMIVSYVLFSMGLTCPHIAAGDNLNLPYLGLFLRRLGAFFLRRTIRGSPDSDIYKGVLAGYVEALLTNGHPIEFFIEGGRTRDGHINKPKLGILGYVLAAFLDASLPKNGNVAIIPVDIACDRVLEEKSMISQLMGKPKPPESIWGMLSSLLKICLKPLRLWSGQTHFAGQGGLCGVATVSIGDPIYLGSFFKEYTQSRNNSHNTAGQAVDLHKALPWGSGERSCALESLGIAVHRRLLDCRIVPSSCLVASATLLIALRREAAGDTAGWISFSEVHEAGVWLEERAAAQGGRCMSLSGHRFQAKAMQRSMQATLSLMSLSAECQYAGDEPGIVLKPGAESMLAMYSRVTQLLPFIAPQCLVSCAMLWVLQGGSQRAGSPMASNITESSPAPPVYVKFYQCAAWCNREHVVQAALWLRALLAPELDLLLTESGLKTAESLSQVLDSMVAEGTVARWEPGCVQKEAMAGVVLNGSHSGVDSLVVCQNTGAEAVDDSVGAVWERADDVVGGDGEGAERSSGSGGLVPNLLWSMASDGTGSNSGEGSRDGSPRMCEAPALSYAHLLSPVVSTYVLAMGVVLEMLGDGSHASTSEKELSRAIQERLMSKVESGQARVVPSVTLIKRLLHSLLKDCTLDACHLSMPAPMLVRVFDTSNSPRPPLHQRSESVLSDMSSMFKFREEGEPTREQDGAASQEQPASEASKAQLQTKPKEPLWLMAACPDDVQSLLEQLSLFTVQRGTPFLELQQVGCNEAYARSPEPPRDGFH</sequence>
<keyword evidence="5" id="KW-0012">Acyltransferase</keyword>
<evidence type="ECO:0000256" key="3">
    <source>
        <dbReference type="ARBA" id="ARBA00022679"/>
    </source>
</evidence>
<protein>
    <recommendedName>
        <fullName evidence="7">Phospholipid/glycerol acyltransferase domain-containing protein</fullName>
    </recommendedName>
</protein>
<feature type="compositionally biased region" description="Low complexity" evidence="6">
    <location>
        <begin position="938"/>
        <end position="952"/>
    </location>
</feature>
<dbReference type="EMBL" id="CAJHUC010000529">
    <property type="protein sequence ID" value="CAD7696698.1"/>
    <property type="molecule type" value="Genomic_DNA"/>
</dbReference>
<keyword evidence="3" id="KW-0808">Transferase</keyword>
<dbReference type="InterPro" id="IPR002123">
    <property type="entry name" value="Plipid/glycerol_acylTrfase"/>
</dbReference>
<dbReference type="Proteomes" id="UP000708148">
    <property type="component" value="Unassembled WGS sequence"/>
</dbReference>
<evidence type="ECO:0000313" key="8">
    <source>
        <dbReference type="EMBL" id="CAD7696698.1"/>
    </source>
</evidence>
<dbReference type="PANTHER" id="PTHR12563:SF17">
    <property type="entry name" value="DIHYDROXYACETONE PHOSPHATE ACYLTRANSFERASE"/>
    <property type="match status" value="1"/>
</dbReference>
<organism evidence="8 9">
    <name type="scientific">Ostreobium quekettii</name>
    <dbReference type="NCBI Taxonomy" id="121088"/>
    <lineage>
        <taxon>Eukaryota</taxon>
        <taxon>Viridiplantae</taxon>
        <taxon>Chlorophyta</taxon>
        <taxon>core chlorophytes</taxon>
        <taxon>Ulvophyceae</taxon>
        <taxon>TCBD clade</taxon>
        <taxon>Bryopsidales</taxon>
        <taxon>Ostreobineae</taxon>
        <taxon>Ostreobiaceae</taxon>
        <taxon>Ostreobium</taxon>
    </lineage>
</organism>
<dbReference type="GO" id="GO:0004366">
    <property type="term" value="F:glycerol-3-phosphate O-acyltransferase activity"/>
    <property type="evidence" value="ECO:0007669"/>
    <property type="project" value="TreeGrafter"/>
</dbReference>
<dbReference type="InterPro" id="IPR041728">
    <property type="entry name" value="GPAT/DHAPAT_LPLAT"/>
</dbReference>
<evidence type="ECO:0000256" key="4">
    <source>
        <dbReference type="ARBA" id="ARBA00023136"/>
    </source>
</evidence>
<evidence type="ECO:0000256" key="5">
    <source>
        <dbReference type="ARBA" id="ARBA00023315"/>
    </source>
</evidence>